<keyword evidence="1" id="KW-0408">Iron</keyword>
<gene>
    <name evidence="3" type="ORF">WJX75_004612</name>
</gene>
<dbReference type="PRINTS" id="PR00463">
    <property type="entry name" value="EP450I"/>
</dbReference>
<dbReference type="Pfam" id="PF00067">
    <property type="entry name" value="p450"/>
    <property type="match status" value="1"/>
</dbReference>
<proteinExistence type="inferred from homology"/>
<organism evidence="3 4">
    <name type="scientific">Coccomyxa subellipsoidea</name>
    <dbReference type="NCBI Taxonomy" id="248742"/>
    <lineage>
        <taxon>Eukaryota</taxon>
        <taxon>Viridiplantae</taxon>
        <taxon>Chlorophyta</taxon>
        <taxon>core chlorophytes</taxon>
        <taxon>Trebouxiophyceae</taxon>
        <taxon>Trebouxiophyceae incertae sedis</taxon>
        <taxon>Coccomyxaceae</taxon>
        <taxon>Coccomyxa</taxon>
    </lineage>
</organism>
<dbReference type="Proteomes" id="UP001491310">
    <property type="component" value="Unassembled WGS sequence"/>
</dbReference>
<keyword evidence="1" id="KW-0503">Monooxygenase</keyword>
<dbReference type="InterPro" id="IPR036396">
    <property type="entry name" value="Cyt_P450_sf"/>
</dbReference>
<keyword evidence="1" id="KW-0349">Heme</keyword>
<evidence type="ECO:0000313" key="4">
    <source>
        <dbReference type="Proteomes" id="UP001491310"/>
    </source>
</evidence>
<keyword evidence="2" id="KW-1133">Transmembrane helix</keyword>
<comment type="similarity">
    <text evidence="1">Belongs to the cytochrome P450 family.</text>
</comment>
<evidence type="ECO:0000313" key="3">
    <source>
        <dbReference type="EMBL" id="KAK9901608.1"/>
    </source>
</evidence>
<keyword evidence="1" id="KW-0560">Oxidoreductase</keyword>
<dbReference type="InterPro" id="IPR002401">
    <property type="entry name" value="Cyt_P450_E_grp-I"/>
</dbReference>
<dbReference type="EMBL" id="JALJOT010000017">
    <property type="protein sequence ID" value="KAK9901608.1"/>
    <property type="molecule type" value="Genomic_DNA"/>
</dbReference>
<dbReference type="SUPFAM" id="SSF48264">
    <property type="entry name" value="Cytochrome P450"/>
    <property type="match status" value="1"/>
</dbReference>
<protein>
    <recommendedName>
        <fullName evidence="5">Cytochrome P450</fullName>
    </recommendedName>
</protein>
<evidence type="ECO:0008006" key="5">
    <source>
        <dbReference type="Google" id="ProtNLM"/>
    </source>
</evidence>
<dbReference type="PRINTS" id="PR00385">
    <property type="entry name" value="P450"/>
</dbReference>
<keyword evidence="4" id="KW-1185">Reference proteome</keyword>
<dbReference type="PROSITE" id="PS00086">
    <property type="entry name" value="CYTOCHROME_P450"/>
    <property type="match status" value="1"/>
</dbReference>
<sequence>MEVDLHLPSTLVVLSAIFVLVAVLYGFHPLTRWRLRKIPGPPPQWYAGNLLEVMRQSSYHFYIRNARKYGKIFKVWYGATPVIVVTDADLGRAINLRNPNRHTAMGPAAIMAPKDRMFDSDGILLTKDRAYHRSIRNAWQPAFFSESLNGYANLMNSGADRLIKRLGKAAAKGQEVNIWRMLGDLTMDVVGTASFGVEFRTQEDDEIDSSASKDSRELVMAAQTIFQMGGAGGSLYLPIVVLCPVLLPLVRLIAGAFPDERMKKILKARTKLQQTCTKLLEQARARMEAEASGKKPERGLAPGSFMQHMAQAKHHPGVKNGSPFTDTEIVQQAFGFLLAGYETTASALAFTIYNLSANPDKAARLMQEVDAFGRDRVPQNSDLEQLPYVQAVFKEALRLFPPGHISIREAVEDLNLNGHHIEKGTWLHVSLCGIHRDPEVWDKPDDFVPERWMPGAPEEATEAQKRAWMPFGDGIRACVGKRFAWEEALIALLRIFQRFEFKLSPGQVPLEVRSPFTLGPAKGIFVTPILRGEE</sequence>
<keyword evidence="2" id="KW-0812">Transmembrane</keyword>
<dbReference type="InterPro" id="IPR001128">
    <property type="entry name" value="Cyt_P450"/>
</dbReference>
<dbReference type="PANTHER" id="PTHR24301">
    <property type="entry name" value="THROMBOXANE-A SYNTHASE"/>
    <property type="match status" value="1"/>
</dbReference>
<dbReference type="PANTHER" id="PTHR24301:SF2">
    <property type="entry name" value="THROMBOXANE-A SYNTHASE"/>
    <property type="match status" value="1"/>
</dbReference>
<feature type="transmembrane region" description="Helical" evidence="2">
    <location>
        <begin position="235"/>
        <end position="257"/>
    </location>
</feature>
<evidence type="ECO:0000256" key="2">
    <source>
        <dbReference type="SAM" id="Phobius"/>
    </source>
</evidence>
<name>A0ABR2YBW6_9CHLO</name>
<keyword evidence="2" id="KW-0472">Membrane</keyword>
<comment type="caution">
    <text evidence="3">The sequence shown here is derived from an EMBL/GenBank/DDBJ whole genome shotgun (WGS) entry which is preliminary data.</text>
</comment>
<evidence type="ECO:0000256" key="1">
    <source>
        <dbReference type="RuleBase" id="RU000461"/>
    </source>
</evidence>
<dbReference type="InterPro" id="IPR017972">
    <property type="entry name" value="Cyt_P450_CS"/>
</dbReference>
<reference evidence="3 4" key="1">
    <citation type="journal article" date="2024" name="Nat. Commun.">
        <title>Phylogenomics reveals the evolutionary origins of lichenization in chlorophyte algae.</title>
        <authorList>
            <person name="Puginier C."/>
            <person name="Libourel C."/>
            <person name="Otte J."/>
            <person name="Skaloud P."/>
            <person name="Haon M."/>
            <person name="Grisel S."/>
            <person name="Petersen M."/>
            <person name="Berrin J.G."/>
            <person name="Delaux P.M."/>
            <person name="Dal Grande F."/>
            <person name="Keller J."/>
        </authorList>
    </citation>
    <scope>NUCLEOTIDE SEQUENCE [LARGE SCALE GENOMIC DNA]</scope>
    <source>
        <strain evidence="3 4">SAG 216-7</strain>
    </source>
</reference>
<keyword evidence="1" id="KW-0479">Metal-binding</keyword>
<dbReference type="Gene3D" id="1.10.630.10">
    <property type="entry name" value="Cytochrome P450"/>
    <property type="match status" value="1"/>
</dbReference>
<accession>A0ABR2YBW6</accession>
<feature type="transmembrane region" description="Helical" evidence="2">
    <location>
        <begin position="6"/>
        <end position="27"/>
    </location>
</feature>